<keyword evidence="3" id="KW-0238">DNA-binding</keyword>
<keyword evidence="4" id="KW-0804">Transcription</keyword>
<dbReference type="SMART" id="SM00448">
    <property type="entry name" value="REC"/>
    <property type="match status" value="1"/>
</dbReference>
<evidence type="ECO:0000256" key="5">
    <source>
        <dbReference type="ARBA" id="ARBA00024867"/>
    </source>
</evidence>
<accession>A0AAE3DIL7</accession>
<evidence type="ECO:0000256" key="6">
    <source>
        <dbReference type="PROSITE-ProRule" id="PRU00169"/>
    </source>
</evidence>
<evidence type="ECO:0000313" key="10">
    <source>
        <dbReference type="Proteomes" id="UP001198962"/>
    </source>
</evidence>
<dbReference type="Gene3D" id="3.40.50.2300">
    <property type="match status" value="1"/>
</dbReference>
<dbReference type="InterPro" id="IPR020449">
    <property type="entry name" value="Tscrpt_reg_AraC-type_HTH"/>
</dbReference>
<dbReference type="CDD" id="cd17536">
    <property type="entry name" value="REC_YesN-like"/>
    <property type="match status" value="1"/>
</dbReference>
<dbReference type="InterPro" id="IPR018062">
    <property type="entry name" value="HTH_AraC-typ_CS"/>
</dbReference>
<evidence type="ECO:0000256" key="1">
    <source>
        <dbReference type="ARBA" id="ARBA00018672"/>
    </source>
</evidence>
<sequence>MKILIADDESLVRQSIRLFLLDLGIQPKDLTEAANGLTLSEALKNNYFDLALVDIQMPYMNGLEAIRDAQASAPDTLFYILTGFDDFSYAREALRLHVKDYLLKPIRRTELEGILEEVISQVEQRKASQIRDLKLCIASLFSDGGSGDSGVTLPIPCHPLLITADQPGTVLSGSRFSEEADDHMILIPHRKADRLFLFLFETPEYPNIYADFVQEFTKRYGSTHTIIEGKTFSDTSLWQSEHQRMTTLASCRFLFGSSRFYKNTTTAPELSYFATEICTQCQNSLNAYTNGDYAGFSLASEFLTREFPRLNQESPANATHLLSFLERAYGIDPSAPLSGQFSHLASTMIQNTSSDFRYDEIIRYLEQHYQEDLSLSSVADRFCLSPGYFSTIFKKKAGHNFVHYLTYLRIREAKRLLIETKMTISEIATAVGYSSASFFIRSFKKTEDVSPSEYRKSKHA</sequence>
<dbReference type="PROSITE" id="PS00041">
    <property type="entry name" value="HTH_ARAC_FAMILY_1"/>
    <property type="match status" value="1"/>
</dbReference>
<evidence type="ECO:0000256" key="3">
    <source>
        <dbReference type="ARBA" id="ARBA00023125"/>
    </source>
</evidence>
<keyword evidence="6" id="KW-0597">Phosphoprotein</keyword>
<dbReference type="Gene3D" id="1.10.10.60">
    <property type="entry name" value="Homeodomain-like"/>
    <property type="match status" value="2"/>
</dbReference>
<dbReference type="GO" id="GO:0003700">
    <property type="term" value="F:DNA-binding transcription factor activity"/>
    <property type="evidence" value="ECO:0007669"/>
    <property type="project" value="InterPro"/>
</dbReference>
<dbReference type="SMART" id="SM00342">
    <property type="entry name" value="HTH_ARAC"/>
    <property type="match status" value="1"/>
</dbReference>
<dbReference type="PRINTS" id="PR00032">
    <property type="entry name" value="HTHARAC"/>
</dbReference>
<dbReference type="RefSeq" id="WP_308450429.1">
    <property type="nucleotide sequence ID" value="NZ_JAJEPU010000003.1"/>
</dbReference>
<dbReference type="Pfam" id="PF00072">
    <property type="entry name" value="Response_reg"/>
    <property type="match status" value="1"/>
</dbReference>
<feature type="modified residue" description="4-aspartylphosphate" evidence="6">
    <location>
        <position position="54"/>
    </location>
</feature>
<comment type="function">
    <text evidence="5">May play the central regulatory role in sporulation. It may be an element of the effector pathway responsible for the activation of sporulation genes in response to nutritional stress. Spo0A may act in concert with spo0H (a sigma factor) to control the expression of some genes that are critical to the sporulation process.</text>
</comment>
<dbReference type="PROSITE" id="PS50110">
    <property type="entry name" value="RESPONSE_REGULATORY"/>
    <property type="match status" value="1"/>
</dbReference>
<evidence type="ECO:0000259" key="7">
    <source>
        <dbReference type="PROSITE" id="PS01124"/>
    </source>
</evidence>
<evidence type="ECO:0000313" key="9">
    <source>
        <dbReference type="EMBL" id="MCC2163594.1"/>
    </source>
</evidence>
<name>A0AAE3DIL7_9FIRM</name>
<organism evidence="9 10">
    <name type="scientific">Brotaphodocola catenula</name>
    <dbReference type="NCBI Taxonomy" id="2885361"/>
    <lineage>
        <taxon>Bacteria</taxon>
        <taxon>Bacillati</taxon>
        <taxon>Bacillota</taxon>
        <taxon>Clostridia</taxon>
        <taxon>Lachnospirales</taxon>
        <taxon>Lachnospiraceae</taxon>
        <taxon>Brotaphodocola</taxon>
    </lineage>
</organism>
<feature type="domain" description="Response regulatory" evidence="8">
    <location>
        <begin position="2"/>
        <end position="119"/>
    </location>
</feature>
<keyword evidence="2" id="KW-0805">Transcription regulation</keyword>
<evidence type="ECO:0000259" key="8">
    <source>
        <dbReference type="PROSITE" id="PS50110"/>
    </source>
</evidence>
<dbReference type="InterPro" id="IPR001789">
    <property type="entry name" value="Sig_transdc_resp-reg_receiver"/>
</dbReference>
<keyword evidence="10" id="KW-1185">Reference proteome</keyword>
<dbReference type="Pfam" id="PF12833">
    <property type="entry name" value="HTH_18"/>
    <property type="match status" value="1"/>
</dbReference>
<dbReference type="EMBL" id="JAJEPU010000003">
    <property type="protein sequence ID" value="MCC2163594.1"/>
    <property type="molecule type" value="Genomic_DNA"/>
</dbReference>
<evidence type="ECO:0000256" key="2">
    <source>
        <dbReference type="ARBA" id="ARBA00023015"/>
    </source>
</evidence>
<proteinExistence type="predicted"/>
<dbReference type="SUPFAM" id="SSF52172">
    <property type="entry name" value="CheY-like"/>
    <property type="match status" value="1"/>
</dbReference>
<reference evidence="9" key="1">
    <citation type="submission" date="2021-10" db="EMBL/GenBank/DDBJ databases">
        <title>Anaerobic single-cell dispensing facilitates the cultivation of human gut bacteria.</title>
        <authorList>
            <person name="Afrizal A."/>
        </authorList>
    </citation>
    <scope>NUCLEOTIDE SEQUENCE</scope>
    <source>
        <strain evidence="9">CLA-AA-H274</strain>
    </source>
</reference>
<evidence type="ECO:0000256" key="4">
    <source>
        <dbReference type="ARBA" id="ARBA00023163"/>
    </source>
</evidence>
<dbReference type="PANTHER" id="PTHR43280">
    <property type="entry name" value="ARAC-FAMILY TRANSCRIPTIONAL REGULATOR"/>
    <property type="match status" value="1"/>
</dbReference>
<dbReference type="InterPro" id="IPR011006">
    <property type="entry name" value="CheY-like_superfamily"/>
</dbReference>
<feature type="domain" description="HTH araC/xylS-type" evidence="7">
    <location>
        <begin position="359"/>
        <end position="457"/>
    </location>
</feature>
<protein>
    <recommendedName>
        <fullName evidence="1">Stage 0 sporulation protein A homolog</fullName>
    </recommendedName>
</protein>
<dbReference type="PROSITE" id="PS01124">
    <property type="entry name" value="HTH_ARAC_FAMILY_2"/>
    <property type="match status" value="1"/>
</dbReference>
<dbReference type="AlphaFoldDB" id="A0AAE3DIL7"/>
<dbReference type="InterPro" id="IPR009057">
    <property type="entry name" value="Homeodomain-like_sf"/>
</dbReference>
<dbReference type="SUPFAM" id="SSF46689">
    <property type="entry name" value="Homeodomain-like"/>
    <property type="match status" value="2"/>
</dbReference>
<dbReference type="InterPro" id="IPR018060">
    <property type="entry name" value="HTH_AraC"/>
</dbReference>
<comment type="caution">
    <text evidence="9">The sequence shown here is derived from an EMBL/GenBank/DDBJ whole genome shotgun (WGS) entry which is preliminary data.</text>
</comment>
<gene>
    <name evidence="9" type="ORF">LKD32_01630</name>
</gene>
<dbReference type="Proteomes" id="UP001198962">
    <property type="component" value="Unassembled WGS sequence"/>
</dbReference>
<dbReference type="GO" id="GO:0000160">
    <property type="term" value="P:phosphorelay signal transduction system"/>
    <property type="evidence" value="ECO:0007669"/>
    <property type="project" value="InterPro"/>
</dbReference>
<dbReference type="GO" id="GO:0043565">
    <property type="term" value="F:sequence-specific DNA binding"/>
    <property type="evidence" value="ECO:0007669"/>
    <property type="project" value="InterPro"/>
</dbReference>
<dbReference type="PANTHER" id="PTHR43280:SF28">
    <property type="entry name" value="HTH-TYPE TRANSCRIPTIONAL ACTIVATOR RHAS"/>
    <property type="match status" value="1"/>
</dbReference>